<accession>W7BFT0</accession>
<comment type="caution">
    <text evidence="1">The sequence shown here is derived from an EMBL/GenBank/DDBJ whole genome shotgun (WGS) entry which is preliminary data.</text>
</comment>
<protein>
    <recommendedName>
        <fullName evidence="3">HTH crp-type domain-containing protein</fullName>
    </recommendedName>
</protein>
<gene>
    <name evidence="1" type="ORF">PGRAN_07266</name>
</gene>
<sequence>MDFFAKEDVLGLANLLLDSKSEYSFQVISNELIVTKYEKSDIIEKVINTQEGYFYHYVHMQNQVERMIEKEALLRLPSEQRISLALFQIVTKFGESTGKQHISRFPKQISKGMIAQYTSMNPNTITNVIQKLEEEEIIHPLRRTIHVDMSKLEMKLKEML</sequence>
<evidence type="ECO:0008006" key="3">
    <source>
        <dbReference type="Google" id="ProtNLM"/>
    </source>
</evidence>
<organism evidence="1 2">
    <name type="scientific">Listeria grandensis FSL F6-0971</name>
    <dbReference type="NCBI Taxonomy" id="1265819"/>
    <lineage>
        <taxon>Bacteria</taxon>
        <taxon>Bacillati</taxon>
        <taxon>Bacillota</taxon>
        <taxon>Bacilli</taxon>
        <taxon>Bacillales</taxon>
        <taxon>Listeriaceae</taxon>
        <taxon>Listeria</taxon>
    </lineage>
</organism>
<evidence type="ECO:0000313" key="1">
    <source>
        <dbReference type="EMBL" id="EUJ23685.1"/>
    </source>
</evidence>
<proteinExistence type="predicted"/>
<name>W7BFT0_9LIST</name>
<dbReference type="Proteomes" id="UP000019253">
    <property type="component" value="Unassembled WGS sequence"/>
</dbReference>
<dbReference type="STRING" id="1265819.PGRAN_07266"/>
<reference evidence="1 2" key="1">
    <citation type="journal article" date="2014" name="Int. J. Syst. Evol. Microbiol.">
        <title>Listeria floridensis sp. nov., Listeria aquatica sp. nov., Listeria cornellensis sp. nov., Listeria riparia sp. nov. and Listeria grandensis sp. nov., from agricultural and natural environments.</title>
        <authorList>
            <person name="den Bakker H.C."/>
            <person name="Warchocki S."/>
            <person name="Wright E.M."/>
            <person name="Allred A.F."/>
            <person name="Ahlstrom C."/>
            <person name="Manuel C.S."/>
            <person name="Stasiewicz M.J."/>
            <person name="Burrell A."/>
            <person name="Roof S."/>
            <person name="Strawn L."/>
            <person name="Fortes E.D."/>
            <person name="Nightingale K.K."/>
            <person name="Kephart D."/>
            <person name="Wiedmann M."/>
        </authorList>
    </citation>
    <scope>NUCLEOTIDE SEQUENCE [LARGE SCALE GENOMIC DNA]</scope>
    <source>
        <strain evidence="2">FSL F6-971</strain>
    </source>
</reference>
<dbReference type="InterPro" id="IPR014710">
    <property type="entry name" value="RmlC-like_jellyroll"/>
</dbReference>
<dbReference type="SUPFAM" id="SSF46785">
    <property type="entry name" value="Winged helix' DNA-binding domain"/>
    <property type="match status" value="1"/>
</dbReference>
<dbReference type="Gene3D" id="2.60.120.10">
    <property type="entry name" value="Jelly Rolls"/>
    <property type="match status" value="1"/>
</dbReference>
<dbReference type="EMBL" id="AODD01000008">
    <property type="protein sequence ID" value="EUJ23685.1"/>
    <property type="molecule type" value="Genomic_DNA"/>
</dbReference>
<dbReference type="InterPro" id="IPR036390">
    <property type="entry name" value="WH_DNA-bd_sf"/>
</dbReference>
<dbReference type="AlphaFoldDB" id="W7BFT0"/>
<evidence type="ECO:0000313" key="2">
    <source>
        <dbReference type="Proteomes" id="UP000019253"/>
    </source>
</evidence>
<dbReference type="PATRIC" id="fig|1265819.5.peg.1452"/>
<keyword evidence="2" id="KW-1185">Reference proteome</keyword>